<proteinExistence type="predicted"/>
<sequence>MRQRIRRVFLVLAYRQQRLILAEKRPLDVIQHCDARTRGTVIQAYDVSIRYMRRYDLLPPVKPLDRLQSVAQVCRPLIVERFGRVLHLCAKRRRQLIAASRKHHTRFFHQRPVLLPGYAALADADAAPEVPS</sequence>
<dbReference type="EMBL" id="VSSQ01110813">
    <property type="protein sequence ID" value="MPN48469.1"/>
    <property type="molecule type" value="Genomic_DNA"/>
</dbReference>
<reference evidence="1" key="1">
    <citation type="submission" date="2019-08" db="EMBL/GenBank/DDBJ databases">
        <authorList>
            <person name="Kucharzyk K."/>
            <person name="Murdoch R.W."/>
            <person name="Higgins S."/>
            <person name="Loffler F."/>
        </authorList>
    </citation>
    <scope>NUCLEOTIDE SEQUENCE</scope>
</reference>
<protein>
    <submittedName>
        <fullName evidence="1">Uncharacterized protein</fullName>
    </submittedName>
</protein>
<comment type="caution">
    <text evidence="1">The sequence shown here is derived from an EMBL/GenBank/DDBJ whole genome shotgun (WGS) entry which is preliminary data.</text>
</comment>
<organism evidence="1">
    <name type="scientific">bioreactor metagenome</name>
    <dbReference type="NCBI Taxonomy" id="1076179"/>
    <lineage>
        <taxon>unclassified sequences</taxon>
        <taxon>metagenomes</taxon>
        <taxon>ecological metagenomes</taxon>
    </lineage>
</organism>
<name>A0A645IDD7_9ZZZZ</name>
<dbReference type="AlphaFoldDB" id="A0A645IDD7"/>
<evidence type="ECO:0000313" key="1">
    <source>
        <dbReference type="EMBL" id="MPN48469.1"/>
    </source>
</evidence>
<gene>
    <name evidence="1" type="ORF">SDC9_196076</name>
</gene>
<accession>A0A645IDD7</accession>